<dbReference type="EMBL" id="DSLG01000004">
    <property type="protein sequence ID" value="HEA87136.1"/>
    <property type="molecule type" value="Genomic_DNA"/>
</dbReference>
<name>A0A7C1NPC9_UNCW3</name>
<comment type="caution">
    <text evidence="1">The sequence shown here is derived from an EMBL/GenBank/DDBJ whole genome shotgun (WGS) entry which is preliminary data.</text>
</comment>
<gene>
    <name evidence="1" type="ORF">ENP94_03895</name>
    <name evidence="2" type="ORF">ENS16_05850</name>
</gene>
<organism evidence="1">
    <name type="scientific">candidate division WOR-3 bacterium</name>
    <dbReference type="NCBI Taxonomy" id="2052148"/>
    <lineage>
        <taxon>Bacteria</taxon>
        <taxon>Bacteria division WOR-3</taxon>
    </lineage>
</organism>
<dbReference type="SUPFAM" id="SSF89372">
    <property type="entry name" value="Fucose-specific lectin"/>
    <property type="match status" value="1"/>
</dbReference>
<dbReference type="EMBL" id="DSTU01000007">
    <property type="protein sequence ID" value="HFJ54194.1"/>
    <property type="molecule type" value="Genomic_DNA"/>
</dbReference>
<proteinExistence type="predicted"/>
<reference evidence="1" key="1">
    <citation type="journal article" date="2020" name="mSystems">
        <title>Genome- and Community-Level Interaction Insights into Carbon Utilization and Element Cycling Functions of Hydrothermarchaeota in Hydrothermal Sediment.</title>
        <authorList>
            <person name="Zhou Z."/>
            <person name="Liu Y."/>
            <person name="Xu W."/>
            <person name="Pan J."/>
            <person name="Luo Z.H."/>
            <person name="Li M."/>
        </authorList>
    </citation>
    <scope>NUCLEOTIDE SEQUENCE [LARGE SCALE GENOMIC DNA]</scope>
    <source>
        <strain evidence="1">SpSt-265</strain>
        <strain evidence="2">SpSt-465</strain>
    </source>
</reference>
<evidence type="ECO:0008006" key="3">
    <source>
        <dbReference type="Google" id="ProtNLM"/>
    </source>
</evidence>
<accession>A0A7C1NPC9</accession>
<evidence type="ECO:0000313" key="2">
    <source>
        <dbReference type="EMBL" id="HFJ54194.1"/>
    </source>
</evidence>
<dbReference type="AlphaFoldDB" id="A0A7C1NPC9"/>
<protein>
    <recommendedName>
        <fullName evidence="3">Exo-alpha-sialidase</fullName>
    </recommendedName>
</protein>
<evidence type="ECO:0000313" key="1">
    <source>
        <dbReference type="EMBL" id="HEA87136.1"/>
    </source>
</evidence>
<sequence length="461" mass="50744">MVRCGICIFAVCILARPGPAIEWDSLVRLTSHPAVQVPGLSYQRSIAVDPQGNIFVFWLDSRAGFRQIWYRGYEAGSGIWLPESQLTRMEINLNLPTAGADPAGNIHLLWHIDAQSYPQLRGIWYQRFDAATSRWLAETLPVFAPQPYNLKYPAVAVQPVTGALHIVYYGNPDTGGVPQVFHKEYQPGTGWLPAEQITSFPADHRDASVAVDSAGNLCVVWLGMDLGSSSNQVLCRRRIDGVWQEPEQVSELAGGLAQYSPAVTAGGNNCWHVVWQGSDANYPYYLICYRCRNPQGWSEITAVSGYVQFNQESPSIAHLFNNRCAAVWCGKTAGSPDRKQLIFALQESAGVWTGPQQLTGLTTHEVKQPALVTQNRILHILFAGDSAGNTDLFYLGGRLPATGVSQPDRQPPVRIVNIGDCPVLTGFTPAGTRVRINRTGVYLIPDHRFRFQKLVVLSGGN</sequence>